<dbReference type="Pfam" id="PF01541">
    <property type="entry name" value="GIY-YIG"/>
    <property type="match status" value="1"/>
</dbReference>
<dbReference type="InterPro" id="IPR035901">
    <property type="entry name" value="GIY-YIG_endonuc_sf"/>
</dbReference>
<dbReference type="PROSITE" id="PS50164">
    <property type="entry name" value="GIY_YIG"/>
    <property type="match status" value="1"/>
</dbReference>
<evidence type="ECO:0000259" key="1">
    <source>
        <dbReference type="PROSITE" id="PS50164"/>
    </source>
</evidence>
<dbReference type="SUPFAM" id="SSF82771">
    <property type="entry name" value="GIY-YIG endonuclease"/>
    <property type="match status" value="1"/>
</dbReference>
<dbReference type="Proteomes" id="UP000216961">
    <property type="component" value="Unassembled WGS sequence"/>
</dbReference>
<proteinExistence type="predicted"/>
<organism evidence="2 3">
    <name type="scientific">Niallia circulans</name>
    <name type="common">Bacillus circulans</name>
    <dbReference type="NCBI Taxonomy" id="1397"/>
    <lineage>
        <taxon>Bacteria</taxon>
        <taxon>Bacillati</taxon>
        <taxon>Bacillota</taxon>
        <taxon>Bacilli</taxon>
        <taxon>Bacillales</taxon>
        <taxon>Bacillaceae</taxon>
        <taxon>Niallia</taxon>
    </lineage>
</organism>
<evidence type="ECO:0000313" key="3">
    <source>
        <dbReference type="Proteomes" id="UP000216961"/>
    </source>
</evidence>
<protein>
    <recommendedName>
        <fullName evidence="1">GIY-YIG domain-containing protein</fullName>
    </recommendedName>
</protein>
<gene>
    <name evidence="2" type="ORF">CHH57_01435</name>
</gene>
<comment type="caution">
    <text evidence="2">The sequence shown here is derived from an EMBL/GenBank/DDBJ whole genome shotgun (WGS) entry which is preliminary data.</text>
</comment>
<name>A0AA91TW87_NIACI</name>
<evidence type="ECO:0000313" key="2">
    <source>
        <dbReference type="EMBL" id="PAD85001.1"/>
    </source>
</evidence>
<dbReference type="InterPro" id="IPR000305">
    <property type="entry name" value="GIY-YIG_endonuc"/>
</dbReference>
<dbReference type="SMART" id="SM00465">
    <property type="entry name" value="GIYc"/>
    <property type="match status" value="1"/>
</dbReference>
<accession>A0AA91TW87</accession>
<sequence length="244" mass="29040">MFSESELSWMREVLKDDGVLRISPSYFYKLKTDYERNSKREQTRKELDLIRNRNKKYSPEDLLKLKNYNIRRQLNMEDIAGIYVIHNVDLDKYYIGQAKSIFDRVYQHFKANSGNVEVFEDFKLGDYFEISIIPLGQVNFGDLNELEDNAIRAYNSMYPNGYNKVMGNLPTKVFFLKEEYSEVAMLILDRMDTELLDSLTNVKTRKRFLFKLYKEYNLPSNGNFHSNFIKLLTEYNKQKKGNKI</sequence>
<dbReference type="AlphaFoldDB" id="A0AA91TW87"/>
<feature type="domain" description="GIY-YIG" evidence="1">
    <location>
        <begin position="78"/>
        <end position="164"/>
    </location>
</feature>
<dbReference type="RefSeq" id="WP_095328543.1">
    <property type="nucleotide sequence ID" value="NZ_NPBQ01000013.1"/>
</dbReference>
<reference evidence="2 3" key="1">
    <citation type="submission" date="2017-07" db="EMBL/GenBank/DDBJ databases">
        <title>Isolation and whole genome analysis of endospore-forming bacteria from heroin.</title>
        <authorList>
            <person name="Kalinowski J."/>
            <person name="Ahrens B."/>
            <person name="Al-Dilaimi A."/>
            <person name="Winkler A."/>
            <person name="Wibberg D."/>
            <person name="Schleenbecker U."/>
            <person name="Ruckert C."/>
            <person name="Wolfel R."/>
            <person name="Grass G."/>
        </authorList>
    </citation>
    <scope>NUCLEOTIDE SEQUENCE [LARGE SCALE GENOMIC DNA]</scope>
    <source>
        <strain evidence="2 3">7521-2</strain>
    </source>
</reference>
<dbReference type="EMBL" id="NPBQ01000013">
    <property type="protein sequence ID" value="PAD85001.1"/>
    <property type="molecule type" value="Genomic_DNA"/>
</dbReference>
<dbReference type="Gene3D" id="3.40.1440.10">
    <property type="entry name" value="GIY-YIG endonuclease"/>
    <property type="match status" value="1"/>
</dbReference>